<keyword evidence="8 9" id="KW-0472">Membrane</keyword>
<dbReference type="OrthoDB" id="1924968at2759"/>
<evidence type="ECO:0000313" key="12">
    <source>
        <dbReference type="EMBL" id="CRK99615.1"/>
    </source>
</evidence>
<feature type="transmembrane region" description="Helical" evidence="11">
    <location>
        <begin position="57"/>
        <end position="76"/>
    </location>
</feature>
<evidence type="ECO:0000313" key="13">
    <source>
        <dbReference type="Proteomes" id="UP000183832"/>
    </source>
</evidence>
<dbReference type="EMBL" id="CVRI01000051">
    <property type="protein sequence ID" value="CRK99615.1"/>
    <property type="molecule type" value="Genomic_DNA"/>
</dbReference>
<name>A0A1J1IH76_9DIPT</name>
<proteinExistence type="inferred from homology"/>
<keyword evidence="6 11" id="KW-1133">Transmembrane helix</keyword>
<evidence type="ECO:0000256" key="3">
    <source>
        <dbReference type="ARBA" id="ARBA00022448"/>
    </source>
</evidence>
<keyword evidence="3 10" id="KW-0813">Transport</keyword>
<keyword evidence="5" id="KW-0677">Repeat</keyword>
<dbReference type="Gene3D" id="1.50.40.10">
    <property type="entry name" value="Mitochondrial carrier domain"/>
    <property type="match status" value="1"/>
</dbReference>
<dbReference type="GO" id="GO:0031966">
    <property type="term" value="C:mitochondrial membrane"/>
    <property type="evidence" value="ECO:0007669"/>
    <property type="project" value="UniProtKB-SubCell"/>
</dbReference>
<dbReference type="InterPro" id="IPR023395">
    <property type="entry name" value="MCP_dom_sf"/>
</dbReference>
<comment type="subcellular location">
    <subcellularLocation>
        <location evidence="1">Mitochondrion membrane</location>
        <topology evidence="1">Multi-pass membrane protein</topology>
    </subcellularLocation>
</comment>
<dbReference type="Proteomes" id="UP000183832">
    <property type="component" value="Unassembled WGS sequence"/>
</dbReference>
<evidence type="ECO:0000256" key="4">
    <source>
        <dbReference type="ARBA" id="ARBA00022692"/>
    </source>
</evidence>
<dbReference type="STRING" id="568069.A0A1J1IH76"/>
<comment type="similarity">
    <text evidence="2 10">Belongs to the mitochondrial carrier (TC 2.A.29) family.</text>
</comment>
<evidence type="ECO:0000256" key="11">
    <source>
        <dbReference type="SAM" id="Phobius"/>
    </source>
</evidence>
<evidence type="ECO:0000256" key="7">
    <source>
        <dbReference type="ARBA" id="ARBA00023128"/>
    </source>
</evidence>
<evidence type="ECO:0000256" key="5">
    <source>
        <dbReference type="ARBA" id="ARBA00022737"/>
    </source>
</evidence>
<dbReference type="PROSITE" id="PS50920">
    <property type="entry name" value="SOLCAR"/>
    <property type="match status" value="3"/>
</dbReference>
<feature type="repeat" description="Solcar" evidence="9">
    <location>
        <begin position="159"/>
        <end position="245"/>
    </location>
</feature>
<dbReference type="InterPro" id="IPR018108">
    <property type="entry name" value="MCP_transmembrane"/>
</dbReference>
<keyword evidence="7" id="KW-0496">Mitochondrion</keyword>
<dbReference type="PANTHER" id="PTHR45624">
    <property type="entry name" value="MITOCHONDRIAL BASIC AMINO ACIDS TRANSPORTER-RELATED"/>
    <property type="match status" value="1"/>
</dbReference>
<dbReference type="PANTHER" id="PTHR45624:SF1">
    <property type="entry name" value="SD08189P"/>
    <property type="match status" value="1"/>
</dbReference>
<dbReference type="GO" id="GO:0005289">
    <property type="term" value="F:high-affinity L-arginine transmembrane transporter activity"/>
    <property type="evidence" value="ECO:0007669"/>
    <property type="project" value="TreeGrafter"/>
</dbReference>
<dbReference type="Pfam" id="PF00153">
    <property type="entry name" value="Mito_carr"/>
    <property type="match status" value="2"/>
</dbReference>
<evidence type="ECO:0000256" key="9">
    <source>
        <dbReference type="PROSITE-ProRule" id="PRU00282"/>
    </source>
</evidence>
<keyword evidence="13" id="KW-1185">Reference proteome</keyword>
<accession>A0A1J1IH76</accession>
<organism evidence="12 13">
    <name type="scientific">Clunio marinus</name>
    <dbReference type="NCBI Taxonomy" id="568069"/>
    <lineage>
        <taxon>Eukaryota</taxon>
        <taxon>Metazoa</taxon>
        <taxon>Ecdysozoa</taxon>
        <taxon>Arthropoda</taxon>
        <taxon>Hexapoda</taxon>
        <taxon>Insecta</taxon>
        <taxon>Pterygota</taxon>
        <taxon>Neoptera</taxon>
        <taxon>Endopterygota</taxon>
        <taxon>Diptera</taxon>
        <taxon>Nematocera</taxon>
        <taxon>Chironomoidea</taxon>
        <taxon>Chironomidae</taxon>
        <taxon>Clunio</taxon>
    </lineage>
</organism>
<dbReference type="InterPro" id="IPR050567">
    <property type="entry name" value="Mitochondrial_Carrier"/>
</dbReference>
<sequence>MYNIIIRNNGLNGFYKGFYFPLITNGTIHALVYGIYGNVMRCDTDEQRQNLLKRHMLIAGCSTGLAQAVLGCPIEVVKIRLQTLGYIGRSYDCMKYIYNHEGVYGLYRGLVPMIWRDILPYGIYMLVNDWMFEMCNKIAVVRAIRMQSETGNSELAIKLEALFTSLAALLASVVSWSLITPLDVVKTTMQAETNPNIHRNMLECVLMLWRAHNYRVLFSGIYMNIGKSFAILWGYQYCLSKCQACAVKRNEDRLYK</sequence>
<dbReference type="AlphaFoldDB" id="A0A1J1IH76"/>
<protein>
    <submittedName>
        <fullName evidence="12">CLUMA_CG012927, isoform A</fullName>
    </submittedName>
</protein>
<dbReference type="SUPFAM" id="SSF103506">
    <property type="entry name" value="Mitochondrial carrier"/>
    <property type="match status" value="1"/>
</dbReference>
<feature type="transmembrane region" description="Helical" evidence="11">
    <location>
        <begin position="18"/>
        <end position="36"/>
    </location>
</feature>
<evidence type="ECO:0000256" key="2">
    <source>
        <dbReference type="ARBA" id="ARBA00006375"/>
    </source>
</evidence>
<feature type="repeat" description="Solcar" evidence="9">
    <location>
        <begin position="1"/>
        <end position="42"/>
    </location>
</feature>
<gene>
    <name evidence="12" type="ORF">CLUMA_CG012927</name>
</gene>
<feature type="transmembrane region" description="Helical" evidence="11">
    <location>
        <begin position="161"/>
        <end position="179"/>
    </location>
</feature>
<dbReference type="GO" id="GO:1990575">
    <property type="term" value="P:mitochondrial L-ornithine transmembrane transport"/>
    <property type="evidence" value="ECO:0007669"/>
    <property type="project" value="TreeGrafter"/>
</dbReference>
<reference evidence="12 13" key="1">
    <citation type="submission" date="2015-04" db="EMBL/GenBank/DDBJ databases">
        <authorList>
            <person name="Syromyatnikov M.Y."/>
            <person name="Popov V.N."/>
        </authorList>
    </citation>
    <scope>NUCLEOTIDE SEQUENCE [LARGE SCALE GENOMIC DNA]</scope>
</reference>
<evidence type="ECO:0000256" key="10">
    <source>
        <dbReference type="RuleBase" id="RU000488"/>
    </source>
</evidence>
<feature type="transmembrane region" description="Helical" evidence="11">
    <location>
        <begin position="216"/>
        <end position="235"/>
    </location>
</feature>
<evidence type="ECO:0000256" key="1">
    <source>
        <dbReference type="ARBA" id="ARBA00004225"/>
    </source>
</evidence>
<evidence type="ECO:0000256" key="8">
    <source>
        <dbReference type="ARBA" id="ARBA00023136"/>
    </source>
</evidence>
<keyword evidence="4 9" id="KW-0812">Transmembrane</keyword>
<evidence type="ECO:0000256" key="6">
    <source>
        <dbReference type="ARBA" id="ARBA00022989"/>
    </source>
</evidence>
<feature type="repeat" description="Solcar" evidence="9">
    <location>
        <begin position="54"/>
        <end position="134"/>
    </location>
</feature>